<comment type="catalytic activity">
    <reaction evidence="5">
        <text>holo-[ACP] + malonyl-CoA = malonyl-[ACP] + CoA</text>
        <dbReference type="Rhea" id="RHEA:41792"/>
        <dbReference type="Rhea" id="RHEA-COMP:9623"/>
        <dbReference type="Rhea" id="RHEA-COMP:9685"/>
        <dbReference type="ChEBI" id="CHEBI:57287"/>
        <dbReference type="ChEBI" id="CHEBI:57384"/>
        <dbReference type="ChEBI" id="CHEBI:64479"/>
        <dbReference type="ChEBI" id="CHEBI:78449"/>
        <dbReference type="EC" id="2.3.1.39"/>
    </reaction>
</comment>
<evidence type="ECO:0000256" key="3">
    <source>
        <dbReference type="ARBA" id="ARBA00022679"/>
    </source>
</evidence>
<dbReference type="SUPFAM" id="SSF52151">
    <property type="entry name" value="FabD/lysophospholipase-like"/>
    <property type="match status" value="1"/>
</dbReference>
<evidence type="ECO:0000256" key="1">
    <source>
        <dbReference type="ARBA" id="ARBA00008217"/>
    </source>
</evidence>
<gene>
    <name evidence="7" type="primary">fabD_7</name>
    <name evidence="7" type="ORF">GALL_225930</name>
</gene>
<accession>A0A1J5RH35</accession>
<dbReference type="EC" id="2.3.1.39" evidence="2"/>
<dbReference type="GO" id="GO:0004314">
    <property type="term" value="F:[acyl-carrier-protein] S-malonyltransferase activity"/>
    <property type="evidence" value="ECO:0007669"/>
    <property type="project" value="UniProtKB-EC"/>
</dbReference>
<feature type="domain" description="Malonyl-CoA:ACP transacylase (MAT)" evidence="6">
    <location>
        <begin position="7"/>
        <end position="306"/>
    </location>
</feature>
<name>A0A1J5RH35_9ZZZZ</name>
<dbReference type="FunFam" id="3.30.70.250:FF:000001">
    <property type="entry name" value="Malonyl CoA-acyl carrier protein transacylase"/>
    <property type="match status" value="1"/>
</dbReference>
<dbReference type="InterPro" id="IPR024925">
    <property type="entry name" value="Malonyl_CoA-ACP_transAc"/>
</dbReference>
<dbReference type="InterPro" id="IPR050858">
    <property type="entry name" value="Mal-CoA-ACP_Trans/PKS_FabD"/>
</dbReference>
<dbReference type="PIRSF" id="PIRSF000446">
    <property type="entry name" value="Mct"/>
    <property type="match status" value="1"/>
</dbReference>
<dbReference type="InterPro" id="IPR004410">
    <property type="entry name" value="Malonyl_CoA-ACP_transAc_FabD"/>
</dbReference>
<dbReference type="SMART" id="SM00827">
    <property type="entry name" value="PKS_AT"/>
    <property type="match status" value="1"/>
</dbReference>
<dbReference type="InterPro" id="IPR016035">
    <property type="entry name" value="Acyl_Trfase/lysoPLipase"/>
</dbReference>
<keyword evidence="4 7" id="KW-0012">Acyltransferase</keyword>
<protein>
    <recommendedName>
        <fullName evidence="2">[acyl-carrier-protein] S-malonyltransferase</fullName>
        <ecNumber evidence="2">2.3.1.39</ecNumber>
    </recommendedName>
</protein>
<evidence type="ECO:0000256" key="5">
    <source>
        <dbReference type="ARBA" id="ARBA00048462"/>
    </source>
</evidence>
<comment type="caution">
    <text evidence="7">The sequence shown here is derived from an EMBL/GenBank/DDBJ whole genome shotgun (WGS) entry which is preliminary data.</text>
</comment>
<keyword evidence="3 7" id="KW-0808">Transferase</keyword>
<dbReference type="PANTHER" id="PTHR42681:SF1">
    <property type="entry name" value="MALONYL-COA-ACYL CARRIER PROTEIN TRANSACYLASE, MITOCHONDRIAL"/>
    <property type="match status" value="1"/>
</dbReference>
<dbReference type="PANTHER" id="PTHR42681">
    <property type="entry name" value="MALONYL-COA-ACYL CARRIER PROTEIN TRANSACYLASE, MITOCHONDRIAL"/>
    <property type="match status" value="1"/>
</dbReference>
<comment type="similarity">
    <text evidence="1">Belongs to the FabD family.</text>
</comment>
<evidence type="ECO:0000259" key="6">
    <source>
        <dbReference type="SMART" id="SM00827"/>
    </source>
</evidence>
<dbReference type="NCBIfam" id="TIGR00128">
    <property type="entry name" value="fabD"/>
    <property type="match status" value="1"/>
</dbReference>
<dbReference type="InterPro" id="IPR014043">
    <property type="entry name" value="Acyl_transferase_dom"/>
</dbReference>
<dbReference type="Pfam" id="PF00698">
    <property type="entry name" value="Acyl_transf_1"/>
    <property type="match status" value="1"/>
</dbReference>
<dbReference type="SUPFAM" id="SSF55048">
    <property type="entry name" value="Probable ACP-binding domain of malonyl-CoA ACP transacylase"/>
    <property type="match status" value="1"/>
</dbReference>
<sequence>MKTFAFVFPGQGSQSVGMLDAAGEHPAVRQTLQEASDVLHQDMAKLIAQGPAESLNLTANTQPVMLTAGVALWRLWLDEGGGKPQCMAGHSLGEYTALVAAGAIDFAEALPLVRFRAQAMQEAVAAGRGGMAAILGLDDALVRETCAEASAQSREVVEAVNFNAPGQVVIAGTKTAVELACELLKARGAKRALMLPVSAPFHSSLLKPAAERLAQYLRQVPVRSPAIPVLHNVDVSTHAQPQNIRAALAAQASGAVRWVETVQALAHAGCTDLVECGPGRVLAGLTRRIVPGLGSHALVDVASAHTIKEALA</sequence>
<evidence type="ECO:0000313" key="7">
    <source>
        <dbReference type="EMBL" id="OIQ95432.1"/>
    </source>
</evidence>
<dbReference type="EMBL" id="MLJW01000167">
    <property type="protein sequence ID" value="OIQ95432.1"/>
    <property type="molecule type" value="Genomic_DNA"/>
</dbReference>
<dbReference type="Gene3D" id="3.40.366.10">
    <property type="entry name" value="Malonyl-Coenzyme A Acyl Carrier Protein, domain 2"/>
    <property type="match status" value="1"/>
</dbReference>
<dbReference type="GO" id="GO:0005829">
    <property type="term" value="C:cytosol"/>
    <property type="evidence" value="ECO:0007669"/>
    <property type="project" value="TreeGrafter"/>
</dbReference>
<organism evidence="7">
    <name type="scientific">mine drainage metagenome</name>
    <dbReference type="NCBI Taxonomy" id="410659"/>
    <lineage>
        <taxon>unclassified sequences</taxon>
        <taxon>metagenomes</taxon>
        <taxon>ecological metagenomes</taxon>
    </lineage>
</organism>
<dbReference type="AlphaFoldDB" id="A0A1J5RH35"/>
<proteinExistence type="inferred from homology"/>
<evidence type="ECO:0000256" key="4">
    <source>
        <dbReference type="ARBA" id="ARBA00023315"/>
    </source>
</evidence>
<dbReference type="Gene3D" id="3.30.70.250">
    <property type="entry name" value="Malonyl-CoA ACP transacylase, ACP-binding"/>
    <property type="match status" value="1"/>
</dbReference>
<dbReference type="InterPro" id="IPR016036">
    <property type="entry name" value="Malonyl_transacylase_ACP-bd"/>
</dbReference>
<dbReference type="InterPro" id="IPR001227">
    <property type="entry name" value="Ac_transferase_dom_sf"/>
</dbReference>
<reference evidence="7" key="1">
    <citation type="submission" date="2016-10" db="EMBL/GenBank/DDBJ databases">
        <title>Sequence of Gallionella enrichment culture.</title>
        <authorList>
            <person name="Poehlein A."/>
            <person name="Muehling M."/>
            <person name="Daniel R."/>
        </authorList>
    </citation>
    <scope>NUCLEOTIDE SEQUENCE</scope>
</reference>
<dbReference type="GO" id="GO:0006633">
    <property type="term" value="P:fatty acid biosynthetic process"/>
    <property type="evidence" value="ECO:0007669"/>
    <property type="project" value="TreeGrafter"/>
</dbReference>
<evidence type="ECO:0000256" key="2">
    <source>
        <dbReference type="ARBA" id="ARBA00013258"/>
    </source>
</evidence>